<keyword evidence="2" id="KW-0645">Protease</keyword>
<reference evidence="9" key="2">
    <citation type="submission" date="2025-08" db="UniProtKB">
        <authorList>
            <consortium name="Ensembl"/>
        </authorList>
    </citation>
    <scope>IDENTIFICATION</scope>
</reference>
<protein>
    <submittedName>
        <fullName evidence="9">Matrix metallopeptidase 23B</fullName>
    </submittedName>
</protein>
<feature type="domain" description="Peptidase metallopeptidase" evidence="8">
    <location>
        <begin position="199"/>
        <end position="336"/>
    </location>
</feature>
<dbReference type="InterPro" id="IPR001818">
    <property type="entry name" value="Pept_M10_metallopeptidase"/>
</dbReference>
<dbReference type="GeneTree" id="ENSGT00940000161187"/>
<sequence length="338" mass="36791">MGLGACMSSAASGARAQARRLEAVLGAVCLLPVLLLLARLGAPAARLGASAAQVRAGGDGQRGGRSGVQEPACHQWGWGKGEGEARIRPPAPPTPTWPVVSNPFFFLGRESSPLAGIENLKTQKDQRREFQRSLNHAPAPVSLVLFPSVFRRGDDPHEYSLSLKGDIAAPYPAGVFATAGPGPLPLQAPRRRRYTLTPARLRWDHFNLTYRILSFPRNLLSPSETRRGLATAFRMWSDVSPFSFREVAPEQPSDLRIGFYPVNHTDCLVSALHHCFDGPTGELAHAFFPPHGGIHFDDSEYWILGPTRYSWKKGDGLASRGALCPVMATAGGLWGWWL</sequence>
<dbReference type="GO" id="GO:0030198">
    <property type="term" value="P:extracellular matrix organization"/>
    <property type="evidence" value="ECO:0007669"/>
    <property type="project" value="TreeGrafter"/>
</dbReference>
<dbReference type="SMART" id="SM00235">
    <property type="entry name" value="ZnMc"/>
    <property type="match status" value="1"/>
</dbReference>
<dbReference type="Ensembl" id="ENSAMET00000032167.1">
    <property type="protein sequence ID" value="ENSAMEP00000026601.1"/>
    <property type="gene ID" value="ENSAMEG00000013686.2"/>
</dbReference>
<organism evidence="9 10">
    <name type="scientific">Ailuropoda melanoleuca</name>
    <name type="common">Giant panda</name>
    <dbReference type="NCBI Taxonomy" id="9646"/>
    <lineage>
        <taxon>Eukaryota</taxon>
        <taxon>Metazoa</taxon>
        <taxon>Chordata</taxon>
        <taxon>Craniata</taxon>
        <taxon>Vertebrata</taxon>
        <taxon>Euteleostomi</taxon>
        <taxon>Mammalia</taxon>
        <taxon>Eutheria</taxon>
        <taxon>Laurasiatheria</taxon>
        <taxon>Carnivora</taxon>
        <taxon>Caniformia</taxon>
        <taxon>Ursidae</taxon>
        <taxon>Ailuropoda</taxon>
    </lineage>
</organism>
<dbReference type="Pfam" id="PF00413">
    <property type="entry name" value="Peptidase_M10"/>
    <property type="match status" value="1"/>
</dbReference>
<dbReference type="GO" id="GO:0008270">
    <property type="term" value="F:zinc ion binding"/>
    <property type="evidence" value="ECO:0007669"/>
    <property type="project" value="InterPro"/>
</dbReference>
<evidence type="ECO:0000256" key="6">
    <source>
        <dbReference type="ARBA" id="ARBA00023145"/>
    </source>
</evidence>
<name>A0A7N5JKA2_AILME</name>
<dbReference type="InterPro" id="IPR024079">
    <property type="entry name" value="MetalloPept_cat_dom_sf"/>
</dbReference>
<feature type="compositionally biased region" description="Gly residues" evidence="7">
    <location>
        <begin position="57"/>
        <end position="66"/>
    </location>
</feature>
<dbReference type="InterPro" id="IPR006026">
    <property type="entry name" value="Peptidase_Metallo"/>
</dbReference>
<accession>A0A7N5JKA2</accession>
<keyword evidence="3" id="KW-0479">Metal-binding</keyword>
<dbReference type="GO" id="GO:0004222">
    <property type="term" value="F:metalloendopeptidase activity"/>
    <property type="evidence" value="ECO:0007669"/>
    <property type="project" value="InterPro"/>
</dbReference>
<feature type="region of interest" description="Disordered" evidence="7">
    <location>
        <begin position="54"/>
        <end position="85"/>
    </location>
</feature>
<evidence type="ECO:0000256" key="1">
    <source>
        <dbReference type="ARBA" id="ARBA00010370"/>
    </source>
</evidence>
<gene>
    <name evidence="9" type="primary">MMP23B</name>
</gene>
<proteinExistence type="inferred from homology"/>
<keyword evidence="5" id="KW-0862">Zinc</keyword>
<dbReference type="GO" id="GO:0030574">
    <property type="term" value="P:collagen catabolic process"/>
    <property type="evidence" value="ECO:0007669"/>
    <property type="project" value="TreeGrafter"/>
</dbReference>
<evidence type="ECO:0000256" key="3">
    <source>
        <dbReference type="ARBA" id="ARBA00022723"/>
    </source>
</evidence>
<dbReference type="Proteomes" id="UP000008912">
    <property type="component" value="Unassembled WGS sequence"/>
</dbReference>
<dbReference type="Gene3D" id="3.40.390.10">
    <property type="entry name" value="Collagenase (Catalytic Domain)"/>
    <property type="match status" value="1"/>
</dbReference>
<keyword evidence="6" id="KW-0865">Zymogen</keyword>
<dbReference type="GO" id="GO:0005615">
    <property type="term" value="C:extracellular space"/>
    <property type="evidence" value="ECO:0007669"/>
    <property type="project" value="TreeGrafter"/>
</dbReference>
<keyword evidence="10" id="KW-1185">Reference proteome</keyword>
<evidence type="ECO:0000256" key="4">
    <source>
        <dbReference type="ARBA" id="ARBA00022801"/>
    </source>
</evidence>
<dbReference type="PANTHER" id="PTHR10201:SF7">
    <property type="entry name" value="MATRIX METALLOPROTEINASE-23"/>
    <property type="match status" value="1"/>
</dbReference>
<evidence type="ECO:0000256" key="2">
    <source>
        <dbReference type="ARBA" id="ARBA00022670"/>
    </source>
</evidence>
<evidence type="ECO:0000313" key="10">
    <source>
        <dbReference type="Proteomes" id="UP000008912"/>
    </source>
</evidence>
<reference evidence="9" key="3">
    <citation type="submission" date="2025-09" db="UniProtKB">
        <authorList>
            <consortium name="Ensembl"/>
        </authorList>
    </citation>
    <scope>IDENTIFICATION</scope>
</reference>
<dbReference type="AlphaFoldDB" id="A0A7N5JKA2"/>
<dbReference type="SUPFAM" id="SSF55486">
    <property type="entry name" value="Metalloproteases ('zincins'), catalytic domain"/>
    <property type="match status" value="1"/>
</dbReference>
<dbReference type="GO" id="GO:0031012">
    <property type="term" value="C:extracellular matrix"/>
    <property type="evidence" value="ECO:0007669"/>
    <property type="project" value="InterPro"/>
</dbReference>
<dbReference type="PANTHER" id="PTHR10201">
    <property type="entry name" value="MATRIX METALLOPROTEINASE"/>
    <property type="match status" value="1"/>
</dbReference>
<keyword evidence="4" id="KW-0378">Hydrolase</keyword>
<evidence type="ECO:0000313" key="9">
    <source>
        <dbReference type="Ensembl" id="ENSAMEP00000026601.1"/>
    </source>
</evidence>
<dbReference type="GO" id="GO:0006508">
    <property type="term" value="P:proteolysis"/>
    <property type="evidence" value="ECO:0007669"/>
    <property type="project" value="UniProtKB-KW"/>
</dbReference>
<evidence type="ECO:0000256" key="5">
    <source>
        <dbReference type="ARBA" id="ARBA00022833"/>
    </source>
</evidence>
<evidence type="ECO:0000256" key="7">
    <source>
        <dbReference type="SAM" id="MobiDB-lite"/>
    </source>
</evidence>
<comment type="similarity">
    <text evidence="1">Belongs to the peptidase M10A family.</text>
</comment>
<reference evidence="9 10" key="1">
    <citation type="journal article" date="2010" name="Nature">
        <title>The sequence and de novo assembly of the giant panda genome.</title>
        <authorList>
            <person name="Li R."/>
            <person name="Fan W."/>
            <person name="Tian G."/>
            <person name="Zhu H."/>
            <person name="He L."/>
            <person name="Cai J."/>
            <person name="Huang Q."/>
            <person name="Cai Q."/>
            <person name="Li B."/>
            <person name="Bai Y."/>
            <person name="Zhang Z."/>
            <person name="Zhang Y."/>
            <person name="Wang W."/>
            <person name="Li J."/>
            <person name="Wei F."/>
            <person name="Li H."/>
            <person name="Jian M."/>
            <person name="Li J."/>
            <person name="Zhang Z."/>
            <person name="Nielsen R."/>
            <person name="Li D."/>
            <person name="Gu W."/>
            <person name="Yang Z."/>
            <person name="Xuan Z."/>
            <person name="Ryder O.A."/>
            <person name="Leung F.C."/>
            <person name="Zhou Y."/>
            <person name="Cao J."/>
            <person name="Sun X."/>
            <person name="Fu Y."/>
            <person name="Fang X."/>
            <person name="Guo X."/>
            <person name="Wang B."/>
            <person name="Hou R."/>
            <person name="Shen F."/>
            <person name="Mu B."/>
            <person name="Ni P."/>
            <person name="Lin R."/>
            <person name="Qian W."/>
            <person name="Wang G."/>
            <person name="Yu C."/>
            <person name="Nie W."/>
            <person name="Wang J."/>
            <person name="Wu Z."/>
            <person name="Liang H."/>
            <person name="Min J."/>
            <person name="Wu Q."/>
            <person name="Cheng S."/>
            <person name="Ruan J."/>
            <person name="Wang M."/>
            <person name="Shi Z."/>
            <person name="Wen M."/>
            <person name="Liu B."/>
            <person name="Ren X."/>
            <person name="Zheng H."/>
            <person name="Dong D."/>
            <person name="Cook K."/>
            <person name="Shan G."/>
            <person name="Zhang H."/>
            <person name="Kosiol C."/>
            <person name="Xie X."/>
            <person name="Lu Z."/>
            <person name="Zheng H."/>
            <person name="Li Y."/>
            <person name="Steiner C.C."/>
            <person name="Lam T.T."/>
            <person name="Lin S."/>
            <person name="Zhang Q."/>
            <person name="Li G."/>
            <person name="Tian J."/>
            <person name="Gong T."/>
            <person name="Liu H."/>
            <person name="Zhang D."/>
            <person name="Fang L."/>
            <person name="Ye C."/>
            <person name="Zhang J."/>
            <person name="Hu W."/>
            <person name="Xu A."/>
            <person name="Ren Y."/>
            <person name="Zhang G."/>
            <person name="Bruford M.W."/>
            <person name="Li Q."/>
            <person name="Ma L."/>
            <person name="Guo Y."/>
            <person name="An N."/>
            <person name="Hu Y."/>
            <person name="Zheng Y."/>
            <person name="Shi Y."/>
            <person name="Li Z."/>
            <person name="Liu Q."/>
            <person name="Chen Y."/>
            <person name="Zhao J."/>
            <person name="Qu N."/>
            <person name="Zhao S."/>
            <person name="Tian F."/>
            <person name="Wang X."/>
            <person name="Wang H."/>
            <person name="Xu L."/>
            <person name="Liu X."/>
            <person name="Vinar T."/>
            <person name="Wang Y."/>
            <person name="Lam T.W."/>
            <person name="Yiu S.M."/>
            <person name="Liu S."/>
            <person name="Zhang H."/>
            <person name="Li D."/>
            <person name="Huang Y."/>
            <person name="Wang X."/>
            <person name="Yang G."/>
            <person name="Jiang Z."/>
            <person name="Wang J."/>
            <person name="Qin N."/>
            <person name="Li L."/>
            <person name="Li J."/>
            <person name="Bolund L."/>
            <person name="Kristiansen K."/>
            <person name="Wong G.K."/>
            <person name="Olson M."/>
            <person name="Zhang X."/>
            <person name="Li S."/>
            <person name="Yang H."/>
            <person name="Wang J."/>
            <person name="Wang J."/>
        </authorList>
    </citation>
    <scope>NUCLEOTIDE SEQUENCE [LARGE SCALE GENOMIC DNA]</scope>
</reference>
<evidence type="ECO:0000259" key="8">
    <source>
        <dbReference type="SMART" id="SM00235"/>
    </source>
</evidence>